<reference evidence="8" key="1">
    <citation type="submission" date="2021-05" db="EMBL/GenBank/DDBJ databases">
        <title>The genome of the haptophyte Pavlova lutheri (Diacronema luteri, Pavlovales) - a model for lipid biosynthesis in eukaryotic algae.</title>
        <authorList>
            <person name="Hulatt C.J."/>
            <person name="Posewitz M.C."/>
        </authorList>
    </citation>
    <scope>NUCLEOTIDE SEQUENCE</scope>
    <source>
        <strain evidence="8">NIVA-4/92</strain>
    </source>
</reference>
<feature type="compositionally biased region" description="Polar residues" evidence="6">
    <location>
        <begin position="9"/>
        <end position="26"/>
    </location>
</feature>
<dbReference type="Pfam" id="PF01926">
    <property type="entry name" value="MMR_HSR1"/>
    <property type="match status" value="1"/>
</dbReference>
<dbReference type="InterPro" id="IPR012971">
    <property type="entry name" value="NOG2_N_dom"/>
</dbReference>
<evidence type="ECO:0000256" key="1">
    <source>
        <dbReference type="ARBA" id="ARBA00004604"/>
    </source>
</evidence>
<feature type="region of interest" description="Disordered" evidence="6">
    <location>
        <begin position="521"/>
        <end position="613"/>
    </location>
</feature>
<accession>A0A8J6CCU2</accession>
<keyword evidence="2 5" id="KW-0547">Nucleotide-binding</keyword>
<dbReference type="Gene3D" id="3.40.50.300">
    <property type="entry name" value="P-loop containing nucleotide triphosphate hydrolases"/>
    <property type="match status" value="1"/>
</dbReference>
<dbReference type="OMA" id="KNPEDHI"/>
<feature type="region of interest" description="Disordered" evidence="6">
    <location>
        <begin position="1"/>
        <end position="38"/>
    </location>
</feature>
<evidence type="ECO:0000256" key="6">
    <source>
        <dbReference type="SAM" id="MobiDB-lite"/>
    </source>
</evidence>
<dbReference type="AlphaFoldDB" id="A0A8J6CCU2"/>
<evidence type="ECO:0000256" key="5">
    <source>
        <dbReference type="RuleBase" id="RU364023"/>
    </source>
</evidence>
<keyword evidence="4 5" id="KW-0539">Nucleus</keyword>
<keyword evidence="9" id="KW-1185">Reference proteome</keyword>
<dbReference type="SUPFAM" id="SSF52540">
    <property type="entry name" value="P-loop containing nucleoside triphosphate hydrolases"/>
    <property type="match status" value="1"/>
</dbReference>
<dbReference type="Proteomes" id="UP000751190">
    <property type="component" value="Unassembled WGS sequence"/>
</dbReference>
<dbReference type="Pfam" id="PF08153">
    <property type="entry name" value="NGP1NT"/>
    <property type="match status" value="1"/>
</dbReference>
<dbReference type="InterPro" id="IPR023179">
    <property type="entry name" value="GTP-bd_ortho_bundle_sf"/>
</dbReference>
<dbReference type="PRINTS" id="PR00326">
    <property type="entry name" value="GTP1OBG"/>
</dbReference>
<dbReference type="FunFam" id="1.10.1580.10:FF:000001">
    <property type="entry name" value="Nucleolar GTP-binding protein 2"/>
    <property type="match status" value="1"/>
</dbReference>
<dbReference type="InterPro" id="IPR027417">
    <property type="entry name" value="P-loop_NTPase"/>
</dbReference>
<organism evidence="8 9">
    <name type="scientific">Diacronema lutheri</name>
    <name type="common">Unicellular marine alga</name>
    <name type="synonym">Monochrysis lutheri</name>
    <dbReference type="NCBI Taxonomy" id="2081491"/>
    <lineage>
        <taxon>Eukaryota</taxon>
        <taxon>Haptista</taxon>
        <taxon>Haptophyta</taxon>
        <taxon>Pavlovophyceae</taxon>
        <taxon>Pavlovales</taxon>
        <taxon>Pavlovaceae</taxon>
        <taxon>Diacronema</taxon>
    </lineage>
</organism>
<evidence type="ECO:0000256" key="3">
    <source>
        <dbReference type="ARBA" id="ARBA00023134"/>
    </source>
</evidence>
<evidence type="ECO:0000259" key="7">
    <source>
        <dbReference type="PROSITE" id="PS51721"/>
    </source>
</evidence>
<dbReference type="FunFam" id="3.40.50.300:FF:000559">
    <property type="entry name" value="Nuclear/nucleolar GTPase 2"/>
    <property type="match status" value="1"/>
</dbReference>
<comment type="function">
    <text evidence="5">GTPase that associates with pre-60S ribosomal subunits in the nucleolus and is required for their nuclear export and maturation.</text>
</comment>
<dbReference type="PROSITE" id="PS51721">
    <property type="entry name" value="G_CP"/>
    <property type="match status" value="1"/>
</dbReference>
<dbReference type="InterPro" id="IPR024929">
    <property type="entry name" value="GNL2_CP_dom"/>
</dbReference>
<dbReference type="CDD" id="cd01858">
    <property type="entry name" value="NGP_1"/>
    <property type="match status" value="1"/>
</dbReference>
<dbReference type="GO" id="GO:0005730">
    <property type="term" value="C:nucleolus"/>
    <property type="evidence" value="ECO:0007669"/>
    <property type="project" value="UniProtKB-SubCell"/>
</dbReference>
<evidence type="ECO:0000256" key="4">
    <source>
        <dbReference type="ARBA" id="ARBA00023242"/>
    </source>
</evidence>
<proteinExistence type="inferred from homology"/>
<dbReference type="PANTHER" id="PTHR11089">
    <property type="entry name" value="GTP-BINDING PROTEIN-RELATED"/>
    <property type="match status" value="1"/>
</dbReference>
<comment type="caution">
    <text evidence="8">The sequence shown here is derived from an EMBL/GenBank/DDBJ whole genome shotgun (WGS) entry which is preliminary data.</text>
</comment>
<feature type="compositionally biased region" description="Acidic residues" evidence="6">
    <location>
        <begin position="564"/>
        <end position="575"/>
    </location>
</feature>
<dbReference type="InterPro" id="IPR006073">
    <property type="entry name" value="GTP-bd"/>
</dbReference>
<comment type="similarity">
    <text evidence="5">Belongs to the TRAFAC class YlqF/YawG GTPase family. NOG2 subfamily.</text>
</comment>
<feature type="compositionally biased region" description="Basic and acidic residues" evidence="6">
    <location>
        <begin position="552"/>
        <end position="563"/>
    </location>
</feature>
<dbReference type="InterPro" id="IPR030378">
    <property type="entry name" value="G_CP_dom"/>
</dbReference>
<evidence type="ECO:0000313" key="9">
    <source>
        <dbReference type="Proteomes" id="UP000751190"/>
    </source>
</evidence>
<dbReference type="InterPro" id="IPR050755">
    <property type="entry name" value="TRAFAC_YlqF/YawG_RiboMat"/>
</dbReference>
<comment type="subcellular location">
    <subcellularLocation>
        <location evidence="1 5">Nucleus</location>
        <location evidence="1 5">Nucleolus</location>
    </subcellularLocation>
</comment>
<dbReference type="EMBL" id="JAGTXO010000011">
    <property type="protein sequence ID" value="KAG8465155.1"/>
    <property type="molecule type" value="Genomic_DNA"/>
</dbReference>
<gene>
    <name evidence="8" type="ORF">KFE25_012518</name>
</gene>
<keyword evidence="3 5" id="KW-0342">GTP-binding</keyword>
<evidence type="ECO:0000313" key="8">
    <source>
        <dbReference type="EMBL" id="KAG8465155.1"/>
    </source>
</evidence>
<dbReference type="GO" id="GO:0005525">
    <property type="term" value="F:GTP binding"/>
    <property type="evidence" value="ECO:0007669"/>
    <property type="project" value="UniProtKB-KW"/>
</dbReference>
<name>A0A8J6CCU2_DIALT</name>
<sequence length="613" mass="67146">MPKARRLHAQSNSLHTGSNASTSVNRVATKRAKGSGPQLRDKATINRLNMYRSKIKRDDTGKIVKGGVGVGQQVREMLPARIAPDRRWFGNTRVVGQREMQAFREEVAAKVADPYSVLLKQHKLPMGLLKDTPSRARMDLLGAETYESTFGPRQQRKRAKLPVYDLQSLVARADEAASGYAEEGDTSVEREAAGFTEAAREKVFEAGMSRRIKGEVLKVVDSSDVLVQVLDARDPLGTRAYHVEAFIRRNAAHKHLIFVLNKCDLLPTKVTAHWIRVLSKEAPTIAFHASITNPFGKGAFINLLRQFGKLHADKKAISVGFIGYPNVGKSSVINTLRKKKVCNVAPIPGETKVWQYITLFRKIYLIDCPGTVLPSGASETELVLKGVVRIERIEDCTVHVAGVLERVKREHIQRTYGVQSWTDYEDFLTQLARKHGKLLKGNEPDLNTAAKGVLHDWGRGRLPYFRLPPDDGSVPLALPPEGKALQSLPALAELPDELRACKQDMRELESHVQAARDALERAEAGGDGSDVEDVARDGDAESLSVDGDDDDASRGAGDDVSDAREEEAAEAEEADEGARGAPGRAAKPRKAAAGGGSPRPGGVQWDDVFDDDE</sequence>
<dbReference type="OrthoDB" id="444945at2759"/>
<dbReference type="PANTHER" id="PTHR11089:SF9">
    <property type="entry name" value="NUCLEOLAR GTP-BINDING PROTEIN 2"/>
    <property type="match status" value="1"/>
</dbReference>
<feature type="domain" description="CP-type G" evidence="7">
    <location>
        <begin position="213"/>
        <end position="374"/>
    </location>
</feature>
<dbReference type="Gene3D" id="1.10.1580.10">
    <property type="match status" value="1"/>
</dbReference>
<protein>
    <recommendedName>
        <fullName evidence="5">Nucleolar GTP-binding protein 2</fullName>
    </recommendedName>
</protein>
<evidence type="ECO:0000256" key="2">
    <source>
        <dbReference type="ARBA" id="ARBA00022741"/>
    </source>
</evidence>